<dbReference type="InterPro" id="IPR053150">
    <property type="entry name" value="Teicoplanin_resist-assoc"/>
</dbReference>
<protein>
    <recommendedName>
        <fullName evidence="2">VanZ-like domain-containing protein</fullName>
    </recommendedName>
</protein>
<keyword evidence="4" id="KW-1185">Reference proteome</keyword>
<name>A0A1B1Z2E8_9BACL</name>
<sequence>MVLINGSLIILLAFICYVVVRSILIGRNYRNKVQIYWLKEMIKFLFVIYISLVISVTLFPLPLGFQYEYENLLRNINIVPLVTIINNISQIGTAYDGDVLFMISLIVRNVGGNILLFMPLGFLAPIVWNKAKGLKSVTFLGLAVSITIEILQLLESFGGGWGRVTDIDDVICNVLGAVIGYFIYVFFSKTGEKFKISVITNLNA</sequence>
<dbReference type="RefSeq" id="WP_066287682.1">
    <property type="nucleotide sequence ID" value="NZ_CP016761.1"/>
</dbReference>
<feature type="transmembrane region" description="Helical" evidence="1">
    <location>
        <begin position="170"/>
        <end position="187"/>
    </location>
</feature>
<dbReference type="EMBL" id="CP016761">
    <property type="protein sequence ID" value="ANX11627.1"/>
    <property type="molecule type" value="Genomic_DNA"/>
</dbReference>
<proteinExistence type="predicted"/>
<dbReference type="InterPro" id="IPR006976">
    <property type="entry name" value="VanZ-like"/>
</dbReference>
<feature type="transmembrane region" description="Helical" evidence="1">
    <location>
        <begin position="44"/>
        <end position="65"/>
    </location>
</feature>
<evidence type="ECO:0000313" key="4">
    <source>
        <dbReference type="Proteomes" id="UP000077412"/>
    </source>
</evidence>
<dbReference type="OrthoDB" id="4822551at2"/>
<dbReference type="AlphaFoldDB" id="A0A1B1Z2E8"/>
<dbReference type="Pfam" id="PF04892">
    <property type="entry name" value="VanZ"/>
    <property type="match status" value="1"/>
</dbReference>
<organism evidence="3 4">
    <name type="scientific">Fictibacillus arsenicus</name>
    <dbReference type="NCBI Taxonomy" id="255247"/>
    <lineage>
        <taxon>Bacteria</taxon>
        <taxon>Bacillati</taxon>
        <taxon>Bacillota</taxon>
        <taxon>Bacilli</taxon>
        <taxon>Bacillales</taxon>
        <taxon>Fictibacillaceae</taxon>
        <taxon>Fictibacillus</taxon>
    </lineage>
</organism>
<keyword evidence="1" id="KW-0812">Transmembrane</keyword>
<feature type="transmembrane region" description="Helical" evidence="1">
    <location>
        <begin position="99"/>
        <end position="124"/>
    </location>
</feature>
<evidence type="ECO:0000313" key="3">
    <source>
        <dbReference type="EMBL" id="ANX11627.1"/>
    </source>
</evidence>
<dbReference type="PANTHER" id="PTHR36834:SF2">
    <property type="entry name" value="MEMBRANE PROTEIN"/>
    <property type="match status" value="1"/>
</dbReference>
<reference evidence="3 4" key="1">
    <citation type="submission" date="2016-08" db="EMBL/GenBank/DDBJ databases">
        <title>Complete genome sequence of Fictibacillus arsenicus G25-54, a strain with toxicity to nematodes and a potential arsenic-resistance activity.</title>
        <authorList>
            <person name="Zheng Z."/>
        </authorList>
    </citation>
    <scope>NUCLEOTIDE SEQUENCE [LARGE SCALE GENOMIC DNA]</scope>
    <source>
        <strain evidence="3 4">G25-54</strain>
    </source>
</reference>
<gene>
    <name evidence="3" type="ORF">ABE41_006375</name>
</gene>
<accession>A0A1B1Z2E8</accession>
<evidence type="ECO:0000259" key="2">
    <source>
        <dbReference type="Pfam" id="PF04892"/>
    </source>
</evidence>
<evidence type="ECO:0000256" key="1">
    <source>
        <dbReference type="SAM" id="Phobius"/>
    </source>
</evidence>
<keyword evidence="1" id="KW-0472">Membrane</keyword>
<dbReference type="PANTHER" id="PTHR36834">
    <property type="entry name" value="MEMBRANE PROTEIN-RELATED"/>
    <property type="match status" value="1"/>
</dbReference>
<feature type="domain" description="VanZ-like" evidence="2">
    <location>
        <begin position="46"/>
        <end position="187"/>
    </location>
</feature>
<dbReference type="KEGG" id="far:ABE41_006375"/>
<dbReference type="STRING" id="255247.ABE41_006375"/>
<dbReference type="Proteomes" id="UP000077412">
    <property type="component" value="Chromosome"/>
</dbReference>
<feature type="transmembrane region" description="Helical" evidence="1">
    <location>
        <begin position="6"/>
        <end position="24"/>
    </location>
</feature>
<keyword evidence="1" id="KW-1133">Transmembrane helix</keyword>
<feature type="transmembrane region" description="Helical" evidence="1">
    <location>
        <begin position="136"/>
        <end position="154"/>
    </location>
</feature>